<dbReference type="RefSeq" id="WP_182300503.1">
    <property type="nucleotide sequence ID" value="NZ_CP041969.1"/>
</dbReference>
<evidence type="ECO:0000313" key="3">
    <source>
        <dbReference type="Proteomes" id="UP000515679"/>
    </source>
</evidence>
<accession>A0A7G5C4Y5</accession>
<evidence type="ECO:0000313" key="2">
    <source>
        <dbReference type="EMBL" id="QMV44269.1"/>
    </source>
</evidence>
<name>A0A7G5C4Y5_9BACL</name>
<gene>
    <name evidence="2" type="ORF">FPL14_26200</name>
</gene>
<reference evidence="2 3" key="1">
    <citation type="submission" date="2019-07" db="EMBL/GenBank/DDBJ databases">
        <authorList>
            <person name="Kim J.K."/>
            <person name="Cheong H.-M."/>
            <person name="Choi Y."/>
            <person name="Hwang K.J."/>
            <person name="Lee S."/>
            <person name="Choi C."/>
        </authorList>
    </citation>
    <scope>NUCLEOTIDE SEQUENCE [LARGE SCALE GENOMIC DNA]</scope>
    <source>
        <strain evidence="2 3">KS 22</strain>
    </source>
</reference>
<dbReference type="AlphaFoldDB" id="A0A7G5C4Y5"/>
<proteinExistence type="predicted"/>
<feature type="chain" id="PRO_5039005276" evidence="1">
    <location>
        <begin position="25"/>
        <end position="187"/>
    </location>
</feature>
<keyword evidence="1" id="KW-0732">Signal</keyword>
<protein>
    <submittedName>
        <fullName evidence="2">Uncharacterized protein</fullName>
    </submittedName>
</protein>
<feature type="signal peptide" evidence="1">
    <location>
        <begin position="1"/>
        <end position="24"/>
    </location>
</feature>
<dbReference type="EMBL" id="CP041969">
    <property type="protein sequence ID" value="QMV44269.1"/>
    <property type="molecule type" value="Genomic_DNA"/>
</dbReference>
<dbReference type="Proteomes" id="UP000515679">
    <property type="component" value="Chromosome"/>
</dbReference>
<organism evidence="2 3">
    <name type="scientific">Cohnella cholangitidis</name>
    <dbReference type="NCBI Taxonomy" id="2598458"/>
    <lineage>
        <taxon>Bacteria</taxon>
        <taxon>Bacillati</taxon>
        <taxon>Bacillota</taxon>
        <taxon>Bacilli</taxon>
        <taxon>Bacillales</taxon>
        <taxon>Paenibacillaceae</taxon>
        <taxon>Cohnella</taxon>
    </lineage>
</organism>
<evidence type="ECO:0000256" key="1">
    <source>
        <dbReference type="SAM" id="SignalP"/>
    </source>
</evidence>
<keyword evidence="3" id="KW-1185">Reference proteome</keyword>
<sequence>MKKLLLILQIAALLAIALTVQVSAASAAAKPKDIFAKKYPNEIIKQLTTVDLNLDKKSEHLILSESGNFYLINSKGVVVLVNTGIVSDEGFDKARLRVYSVNKGEKHVAVSFEFGPSNTQLYAYRLKNNGLNKVLELMGDEGIEIDGKGKIHMYWKKYKDEGGWDPAEAVYTWNNKTLKYKGTGILP</sequence>
<dbReference type="KEGG" id="cchl:FPL14_26200"/>